<name>A0A2J7PVS8_9NEOP</name>
<feature type="transmembrane region" description="Helical" evidence="9">
    <location>
        <begin position="160"/>
        <end position="178"/>
    </location>
</feature>
<evidence type="ECO:0000256" key="7">
    <source>
        <dbReference type="PIRSR" id="PIRSR608901-1"/>
    </source>
</evidence>
<keyword evidence="4 9" id="KW-0378">Hydrolase</keyword>
<keyword evidence="5 9" id="KW-1133">Transmembrane helix</keyword>
<sequence length="309" mass="35857">MRNDRQPRSLVVGKSSVWEVVKKRAAKIVKYCGSRKFKLETMWEHLEPGSSPVDWCEGNYLISPVIAEFVNTFSNVLFFLLPPVLMHLFREYGRFVNPAIHVIWILLMVVGMSSAYFHATLSLIGQLLDELAILWVFMAAFSMFFPRRFFPYWFQNDRKLFSMAAVVLAIVATGLAVLHPAANAFALMTLGLPAFFLLIHELKRCRCSRVYRLGIRCAAIWLLAVTCWINDRLFCDAWSAINFPYLHAFWHVFIFIASYTACVLFAYFSVKDEQPHQTPVLKYWPRDNFELGIPYVTIRCYYKSDSNQI</sequence>
<evidence type="ECO:0000256" key="3">
    <source>
        <dbReference type="ARBA" id="ARBA00022692"/>
    </source>
</evidence>
<feature type="binding site" evidence="8">
    <location>
        <position position="118"/>
    </location>
    <ligand>
        <name>Zn(2+)</name>
        <dbReference type="ChEBI" id="CHEBI:29105"/>
        <note>catalytic</note>
    </ligand>
</feature>
<proteinExistence type="inferred from homology"/>
<evidence type="ECO:0000256" key="4">
    <source>
        <dbReference type="ARBA" id="ARBA00022801"/>
    </source>
</evidence>
<evidence type="ECO:0000256" key="1">
    <source>
        <dbReference type="ARBA" id="ARBA00004141"/>
    </source>
</evidence>
<feature type="transmembrane region" description="Helical" evidence="9">
    <location>
        <begin position="249"/>
        <end position="268"/>
    </location>
</feature>
<comment type="function">
    <text evidence="9">Hydrolyzes the sphingolipid ceramide into sphingosine and free fatty acid.</text>
</comment>
<comment type="caution">
    <text evidence="9">Lacks conserved residue(s) required for the propagation of feature annotation.</text>
</comment>
<evidence type="ECO:0000256" key="8">
    <source>
        <dbReference type="PIRSR" id="PIRSR608901-2"/>
    </source>
</evidence>
<comment type="similarity">
    <text evidence="2 9">Belongs to the alkaline ceramidase family.</text>
</comment>
<reference evidence="10 11" key="1">
    <citation type="submission" date="2017-12" db="EMBL/GenBank/DDBJ databases">
        <title>Hemimetabolous genomes reveal molecular basis of termite eusociality.</title>
        <authorList>
            <person name="Harrison M.C."/>
            <person name="Jongepier E."/>
            <person name="Robertson H.M."/>
            <person name="Arning N."/>
            <person name="Bitard-Feildel T."/>
            <person name="Chao H."/>
            <person name="Childers C.P."/>
            <person name="Dinh H."/>
            <person name="Doddapaneni H."/>
            <person name="Dugan S."/>
            <person name="Gowin J."/>
            <person name="Greiner C."/>
            <person name="Han Y."/>
            <person name="Hu H."/>
            <person name="Hughes D.S.T."/>
            <person name="Huylmans A.-K."/>
            <person name="Kemena C."/>
            <person name="Kremer L.P.M."/>
            <person name="Lee S.L."/>
            <person name="Lopez-Ezquerra A."/>
            <person name="Mallet L."/>
            <person name="Monroy-Kuhn J.M."/>
            <person name="Moser A."/>
            <person name="Murali S.C."/>
            <person name="Muzny D.M."/>
            <person name="Otani S."/>
            <person name="Piulachs M.-D."/>
            <person name="Poelchau M."/>
            <person name="Qu J."/>
            <person name="Schaub F."/>
            <person name="Wada-Katsumata A."/>
            <person name="Worley K.C."/>
            <person name="Xie Q."/>
            <person name="Ylla G."/>
            <person name="Poulsen M."/>
            <person name="Gibbs R.A."/>
            <person name="Schal C."/>
            <person name="Richards S."/>
            <person name="Belles X."/>
            <person name="Korb J."/>
            <person name="Bornberg-Bauer E."/>
        </authorList>
    </citation>
    <scope>NUCLEOTIDE SEQUENCE [LARGE SCALE GENOMIC DNA]</scope>
    <source>
        <tissue evidence="10">Whole body</tissue>
    </source>
</reference>
<evidence type="ECO:0000256" key="9">
    <source>
        <dbReference type="RuleBase" id="RU364079"/>
    </source>
</evidence>
<keyword evidence="7" id="KW-0479">Metal-binding</keyword>
<dbReference type="Proteomes" id="UP000235965">
    <property type="component" value="Unassembled WGS sequence"/>
</dbReference>
<evidence type="ECO:0000313" key="10">
    <source>
        <dbReference type="EMBL" id="PNF20442.1"/>
    </source>
</evidence>
<comment type="cofactor">
    <cofactor evidence="8">
        <name>Zn(2+)</name>
        <dbReference type="ChEBI" id="CHEBI:29105"/>
    </cofactor>
</comment>
<keyword evidence="8" id="KW-0862">Zinc</keyword>
<keyword evidence="11" id="KW-1185">Reference proteome</keyword>
<dbReference type="AlphaFoldDB" id="A0A2J7PVS8"/>
<feature type="binding site" evidence="8">
    <location>
        <position position="247"/>
    </location>
    <ligand>
        <name>Zn(2+)</name>
        <dbReference type="ChEBI" id="CHEBI:29105"/>
        <note>catalytic</note>
    </ligand>
</feature>
<feature type="binding site" evidence="7">
    <location>
        <position position="68"/>
    </location>
    <ligand>
        <name>Ca(2+)</name>
        <dbReference type="ChEBI" id="CHEBI:29108"/>
    </ligand>
</feature>
<evidence type="ECO:0000256" key="6">
    <source>
        <dbReference type="ARBA" id="ARBA00023136"/>
    </source>
</evidence>
<evidence type="ECO:0000256" key="5">
    <source>
        <dbReference type="ARBA" id="ARBA00022989"/>
    </source>
</evidence>
<dbReference type="InParanoid" id="A0A2J7PVS8"/>
<feature type="transmembrane region" description="Helical" evidence="9">
    <location>
        <begin position="184"/>
        <end position="201"/>
    </location>
</feature>
<evidence type="ECO:0000256" key="2">
    <source>
        <dbReference type="ARBA" id="ARBA00009780"/>
    </source>
</evidence>
<keyword evidence="9" id="KW-0443">Lipid metabolism</keyword>
<accession>A0A2J7PVS8</accession>
<feature type="binding site" evidence="8">
    <location>
        <position position="251"/>
    </location>
    <ligand>
        <name>Zn(2+)</name>
        <dbReference type="ChEBI" id="CHEBI:29105"/>
        <note>catalytic</note>
    </ligand>
</feature>
<dbReference type="OrthoDB" id="187171at2759"/>
<dbReference type="InterPro" id="IPR008901">
    <property type="entry name" value="ACER"/>
</dbReference>
<keyword evidence="7" id="KW-0106">Calcium</keyword>
<evidence type="ECO:0000313" key="11">
    <source>
        <dbReference type="Proteomes" id="UP000235965"/>
    </source>
</evidence>
<dbReference type="Pfam" id="PF05875">
    <property type="entry name" value="Ceramidase"/>
    <property type="match status" value="1"/>
</dbReference>
<keyword evidence="3 9" id="KW-0812">Transmembrane</keyword>
<dbReference type="SMR" id="A0A2J7PVS8"/>
<gene>
    <name evidence="10" type="primary">bwa</name>
    <name evidence="10" type="ORF">B7P43_G08127</name>
</gene>
<dbReference type="GO" id="GO:0016811">
    <property type="term" value="F:hydrolase activity, acting on carbon-nitrogen (but not peptide) bonds, in linear amides"/>
    <property type="evidence" value="ECO:0007669"/>
    <property type="project" value="InterPro"/>
</dbReference>
<feature type="binding site" evidence="7">
    <location>
        <position position="59"/>
    </location>
    <ligand>
        <name>Ca(2+)</name>
        <dbReference type="ChEBI" id="CHEBI:29108"/>
    </ligand>
</feature>
<dbReference type="GO" id="GO:0016020">
    <property type="term" value="C:membrane"/>
    <property type="evidence" value="ECO:0007669"/>
    <property type="project" value="UniProtKB-SubCell"/>
</dbReference>
<dbReference type="PANTHER" id="PTHR46139">
    <property type="entry name" value="ALKALINE CERAMIDASE"/>
    <property type="match status" value="1"/>
</dbReference>
<feature type="transmembrane region" description="Helical" evidence="9">
    <location>
        <begin position="213"/>
        <end position="229"/>
    </location>
</feature>
<feature type="binding site" evidence="7">
    <location>
        <position position="57"/>
    </location>
    <ligand>
        <name>Ca(2+)</name>
        <dbReference type="ChEBI" id="CHEBI:29108"/>
    </ligand>
</feature>
<dbReference type="PANTHER" id="PTHR46139:SF3">
    <property type="entry name" value="ALKALINE CERAMIDASE"/>
    <property type="match status" value="1"/>
</dbReference>
<feature type="transmembrane region" description="Helical" evidence="9">
    <location>
        <begin position="101"/>
        <end position="119"/>
    </location>
</feature>
<dbReference type="GO" id="GO:0046514">
    <property type="term" value="P:ceramide catabolic process"/>
    <property type="evidence" value="ECO:0007669"/>
    <property type="project" value="TreeGrafter"/>
</dbReference>
<feature type="transmembrane region" description="Helical" evidence="9">
    <location>
        <begin position="131"/>
        <end position="148"/>
    </location>
</feature>
<feature type="binding site" evidence="7">
    <location>
        <position position="54"/>
    </location>
    <ligand>
        <name>Ca(2+)</name>
        <dbReference type="ChEBI" id="CHEBI:29108"/>
    </ligand>
</feature>
<protein>
    <recommendedName>
        <fullName evidence="9">Alkaline ceramidase</fullName>
        <ecNumber evidence="9">3.5.1.-</ecNumber>
    </recommendedName>
</protein>
<comment type="caution">
    <text evidence="10">The sequence shown here is derived from an EMBL/GenBank/DDBJ whole genome shotgun (WGS) entry which is preliminary data.</text>
</comment>
<comment type="subcellular location">
    <subcellularLocation>
        <location evidence="1">Membrane</location>
        <topology evidence="1">Multi-pass membrane protein</topology>
    </subcellularLocation>
</comment>
<dbReference type="FunCoup" id="A0A2J7PVS8">
    <property type="interactions" value="676"/>
</dbReference>
<organism evidence="10 11">
    <name type="scientific">Cryptotermes secundus</name>
    <dbReference type="NCBI Taxonomy" id="105785"/>
    <lineage>
        <taxon>Eukaryota</taxon>
        <taxon>Metazoa</taxon>
        <taxon>Ecdysozoa</taxon>
        <taxon>Arthropoda</taxon>
        <taxon>Hexapoda</taxon>
        <taxon>Insecta</taxon>
        <taxon>Pterygota</taxon>
        <taxon>Neoptera</taxon>
        <taxon>Polyneoptera</taxon>
        <taxon>Dictyoptera</taxon>
        <taxon>Blattodea</taxon>
        <taxon>Blattoidea</taxon>
        <taxon>Termitoidae</taxon>
        <taxon>Kalotermitidae</taxon>
        <taxon>Cryptotermitinae</taxon>
        <taxon>Cryptotermes</taxon>
    </lineage>
</organism>
<dbReference type="GO" id="GO:0046872">
    <property type="term" value="F:metal ion binding"/>
    <property type="evidence" value="ECO:0007669"/>
    <property type="project" value="UniProtKB-KW"/>
</dbReference>
<dbReference type="EC" id="3.5.1.-" evidence="9"/>
<dbReference type="STRING" id="105785.A0A2J7PVS8"/>
<dbReference type="EMBL" id="NEVH01020943">
    <property type="protein sequence ID" value="PNF20442.1"/>
    <property type="molecule type" value="Genomic_DNA"/>
</dbReference>
<keyword evidence="6 9" id="KW-0472">Membrane</keyword>
<feature type="binding site" evidence="7">
    <location>
        <position position="55"/>
    </location>
    <ligand>
        <name>Ca(2+)</name>
        <dbReference type="ChEBI" id="CHEBI:29108"/>
    </ligand>
</feature>